<feature type="region of interest" description="Disordered" evidence="1">
    <location>
        <begin position="49"/>
        <end position="134"/>
    </location>
</feature>
<dbReference type="EMBL" id="JAACJM010000065">
    <property type="protein sequence ID" value="KAF5352931.1"/>
    <property type="molecule type" value="Genomic_DNA"/>
</dbReference>
<proteinExistence type="predicted"/>
<evidence type="ECO:0000313" key="3">
    <source>
        <dbReference type="Proteomes" id="UP000559256"/>
    </source>
</evidence>
<organism evidence="2 3">
    <name type="scientific">Tetrapyrgos nigripes</name>
    <dbReference type="NCBI Taxonomy" id="182062"/>
    <lineage>
        <taxon>Eukaryota</taxon>
        <taxon>Fungi</taxon>
        <taxon>Dikarya</taxon>
        <taxon>Basidiomycota</taxon>
        <taxon>Agaricomycotina</taxon>
        <taxon>Agaricomycetes</taxon>
        <taxon>Agaricomycetidae</taxon>
        <taxon>Agaricales</taxon>
        <taxon>Marasmiineae</taxon>
        <taxon>Marasmiaceae</taxon>
        <taxon>Tetrapyrgos</taxon>
    </lineage>
</organism>
<protein>
    <submittedName>
        <fullName evidence="2">Uncharacterized protein</fullName>
    </submittedName>
</protein>
<dbReference type="Proteomes" id="UP000559256">
    <property type="component" value="Unassembled WGS sequence"/>
</dbReference>
<feature type="compositionally biased region" description="Basic and acidic residues" evidence="1">
    <location>
        <begin position="60"/>
        <end position="69"/>
    </location>
</feature>
<accession>A0A8H5FXM0</accession>
<comment type="caution">
    <text evidence="2">The sequence shown here is derived from an EMBL/GenBank/DDBJ whole genome shotgun (WGS) entry which is preliminary data.</text>
</comment>
<keyword evidence="3" id="KW-1185">Reference proteome</keyword>
<dbReference type="AlphaFoldDB" id="A0A8H5FXM0"/>
<reference evidence="2 3" key="1">
    <citation type="journal article" date="2020" name="ISME J.">
        <title>Uncovering the hidden diversity of litter-decomposition mechanisms in mushroom-forming fungi.</title>
        <authorList>
            <person name="Floudas D."/>
            <person name="Bentzer J."/>
            <person name="Ahren D."/>
            <person name="Johansson T."/>
            <person name="Persson P."/>
            <person name="Tunlid A."/>
        </authorList>
    </citation>
    <scope>NUCLEOTIDE SEQUENCE [LARGE SCALE GENOMIC DNA]</scope>
    <source>
        <strain evidence="2 3">CBS 291.85</strain>
    </source>
</reference>
<evidence type="ECO:0000256" key="1">
    <source>
        <dbReference type="SAM" id="MobiDB-lite"/>
    </source>
</evidence>
<gene>
    <name evidence="2" type="ORF">D9758_007950</name>
</gene>
<evidence type="ECO:0000313" key="2">
    <source>
        <dbReference type="EMBL" id="KAF5352931.1"/>
    </source>
</evidence>
<name>A0A8H5FXM0_9AGAR</name>
<sequence length="134" mass="15270">MDTCTFHSAWYTPSAFDFFFFSSSIKRPSNVNYHPHATSYFQLASACYDSDTPPNPPSNQERRYGEDHTPSQIDLTMDLGSPCTILSLSTPSPKRRRDDEDTMPNVLGSSLFPKPPSPPHWPSYKRMRKDGYTL</sequence>